<sequence length="109" mass="11954">MSLSLPILWLIIGCALVTLIPRIIPFLFVKKLTLPDVVLKWLSFIPVCILTALVIQSVLSVDETGFVFDQTVLIVLIPTILIAIFTKSLSITVIVGVGLMAVTRVFFSL</sequence>
<gene>
    <name evidence="2" type="ORF">AZF04_07685</name>
</gene>
<dbReference type="EMBL" id="LTAO01000023">
    <property type="protein sequence ID" value="KYG29396.1"/>
    <property type="molecule type" value="Genomic_DNA"/>
</dbReference>
<dbReference type="AlphaFoldDB" id="A0A162DEM8"/>
<accession>A0A162DEM8</accession>
<evidence type="ECO:0000256" key="1">
    <source>
        <dbReference type="SAM" id="Phobius"/>
    </source>
</evidence>
<dbReference type="Proteomes" id="UP000075806">
    <property type="component" value="Unassembled WGS sequence"/>
</dbReference>
<feature type="transmembrane region" description="Helical" evidence="1">
    <location>
        <begin position="65"/>
        <end position="84"/>
    </location>
</feature>
<name>A0A162DEM8_9BACI</name>
<dbReference type="InterPro" id="IPR008407">
    <property type="entry name" value="Brnchd-chn_aa_trnsp_AzlD"/>
</dbReference>
<dbReference type="RefSeq" id="WP_061949198.1">
    <property type="nucleotide sequence ID" value="NZ_LTAO01000023.1"/>
</dbReference>
<evidence type="ECO:0000313" key="3">
    <source>
        <dbReference type="Proteomes" id="UP000075806"/>
    </source>
</evidence>
<evidence type="ECO:0000313" key="2">
    <source>
        <dbReference type="EMBL" id="KYG29396.1"/>
    </source>
</evidence>
<dbReference type="OrthoDB" id="7870017at2"/>
<keyword evidence="1" id="KW-1133">Transmembrane helix</keyword>
<organism evidence="2 3">
    <name type="scientific">Alkalihalobacillus trypoxylicola</name>
    <dbReference type="NCBI Taxonomy" id="519424"/>
    <lineage>
        <taxon>Bacteria</taxon>
        <taxon>Bacillati</taxon>
        <taxon>Bacillota</taxon>
        <taxon>Bacilli</taxon>
        <taxon>Bacillales</taxon>
        <taxon>Bacillaceae</taxon>
        <taxon>Alkalihalobacillus</taxon>
    </lineage>
</organism>
<dbReference type="Pfam" id="PF05437">
    <property type="entry name" value="AzlD"/>
    <property type="match status" value="1"/>
</dbReference>
<feature type="transmembrane region" description="Helical" evidence="1">
    <location>
        <begin position="6"/>
        <end position="29"/>
    </location>
</feature>
<keyword evidence="1" id="KW-0472">Membrane</keyword>
<reference evidence="2" key="1">
    <citation type="submission" date="2016-02" db="EMBL/GenBank/DDBJ databases">
        <title>Genome sequence of Bacillus trypoxylicola KCTC 13244(T).</title>
        <authorList>
            <person name="Jeong H."/>
            <person name="Park S.-H."/>
            <person name="Choi S.-K."/>
        </authorList>
    </citation>
    <scope>NUCLEOTIDE SEQUENCE [LARGE SCALE GENOMIC DNA]</scope>
    <source>
        <strain evidence="2">KCTC 13244</strain>
    </source>
</reference>
<keyword evidence="1" id="KW-0812">Transmembrane</keyword>
<keyword evidence="3" id="KW-1185">Reference proteome</keyword>
<dbReference type="STRING" id="519424.AZF04_07685"/>
<protein>
    <submittedName>
        <fullName evidence="2">Branched-chain amino acid transporter AzlD</fullName>
    </submittedName>
</protein>
<comment type="caution">
    <text evidence="2">The sequence shown here is derived from an EMBL/GenBank/DDBJ whole genome shotgun (WGS) entry which is preliminary data.</text>
</comment>
<feature type="transmembrane region" description="Helical" evidence="1">
    <location>
        <begin position="41"/>
        <end position="59"/>
    </location>
</feature>
<proteinExistence type="predicted"/>